<reference evidence="2" key="1">
    <citation type="journal article" date="2022" name="Int. J. Syst. Evol. Microbiol.">
        <title>Pseudomonas aegrilactucae sp. nov. and Pseudomonas morbosilactucae sp. nov., pathogens causing bacterial rot of lettuce in Japan.</title>
        <authorList>
            <person name="Sawada H."/>
            <person name="Fujikawa T."/>
            <person name="Satou M."/>
        </authorList>
    </citation>
    <scope>NUCLEOTIDE SEQUENCE</scope>
    <source>
        <strain evidence="2">0166_1</strain>
    </source>
</reference>
<accession>A0A9E6Y253</accession>
<dbReference type="RefSeq" id="WP_259312470.1">
    <property type="nucleotide sequence ID" value="NZ_CP087164.1"/>
</dbReference>
<name>A0A9E6Y253_9ACTN</name>
<sequence length="91" mass="9184">MGRGTPPAVTHESKQTKVDDWTVPIAVDGRPAQLTGTLWWTPQPGGGPPAGAIAGLAALVLAGAGVVVVVRRRRRGGGGAPSADGPAREAW</sequence>
<proteinExistence type="predicted"/>
<keyword evidence="3" id="KW-1185">Reference proteome</keyword>
<dbReference type="KEGG" id="sbae:DSM104329_04877"/>
<evidence type="ECO:0000313" key="2">
    <source>
        <dbReference type="EMBL" id="UGS38448.1"/>
    </source>
</evidence>
<evidence type="ECO:0008006" key="4">
    <source>
        <dbReference type="Google" id="ProtNLM"/>
    </source>
</evidence>
<gene>
    <name evidence="2" type="ORF">DSM104329_04877</name>
</gene>
<feature type="transmembrane region" description="Helical" evidence="1">
    <location>
        <begin position="50"/>
        <end position="70"/>
    </location>
</feature>
<keyword evidence="1" id="KW-1133">Transmembrane helix</keyword>
<organism evidence="2 3">
    <name type="scientific">Capillimicrobium parvum</name>
    <dbReference type="NCBI Taxonomy" id="2884022"/>
    <lineage>
        <taxon>Bacteria</taxon>
        <taxon>Bacillati</taxon>
        <taxon>Actinomycetota</taxon>
        <taxon>Thermoleophilia</taxon>
        <taxon>Solirubrobacterales</taxon>
        <taxon>Capillimicrobiaceae</taxon>
        <taxon>Capillimicrobium</taxon>
    </lineage>
</organism>
<evidence type="ECO:0000313" key="3">
    <source>
        <dbReference type="Proteomes" id="UP001162834"/>
    </source>
</evidence>
<protein>
    <recommendedName>
        <fullName evidence="4">LPXTG cell wall anchor domain-containing protein</fullName>
    </recommendedName>
</protein>
<keyword evidence="1" id="KW-0472">Membrane</keyword>
<dbReference type="Proteomes" id="UP001162834">
    <property type="component" value="Chromosome"/>
</dbReference>
<dbReference type="AlphaFoldDB" id="A0A9E6Y253"/>
<keyword evidence="1" id="KW-0812">Transmembrane</keyword>
<dbReference type="EMBL" id="CP087164">
    <property type="protein sequence ID" value="UGS38448.1"/>
    <property type="molecule type" value="Genomic_DNA"/>
</dbReference>
<evidence type="ECO:0000256" key="1">
    <source>
        <dbReference type="SAM" id="Phobius"/>
    </source>
</evidence>